<dbReference type="Gene3D" id="2.60.120.180">
    <property type="match status" value="1"/>
</dbReference>
<keyword evidence="2" id="KW-0119">Carbohydrate metabolism</keyword>
<evidence type="ECO:0000313" key="5">
    <source>
        <dbReference type="EMBL" id="KAK8166566.1"/>
    </source>
</evidence>
<dbReference type="PANTHER" id="PTHR34002:SF9">
    <property type="entry name" value="XYLOGLUCAN-SPECIFIC ENDO-BETA-1,4-GLUCANASE A"/>
    <property type="match status" value="1"/>
</dbReference>
<keyword evidence="2" id="KW-0326">Glycosidase</keyword>
<proteinExistence type="inferred from homology"/>
<dbReference type="SUPFAM" id="SSF49899">
    <property type="entry name" value="Concanavalin A-like lectins/glucanases"/>
    <property type="match status" value="1"/>
</dbReference>
<evidence type="ECO:0000256" key="3">
    <source>
        <dbReference type="SAM" id="MobiDB-lite"/>
    </source>
</evidence>
<keyword evidence="2" id="KW-0378">Hydrolase</keyword>
<dbReference type="InterPro" id="IPR013320">
    <property type="entry name" value="ConA-like_dom_sf"/>
</dbReference>
<accession>A0ABR1XTV7</accession>
<dbReference type="EMBL" id="JBBWUH010000005">
    <property type="protein sequence ID" value="KAK8166566.1"/>
    <property type="molecule type" value="Genomic_DNA"/>
</dbReference>
<feature type="region of interest" description="Disordered" evidence="3">
    <location>
        <begin position="30"/>
        <end position="51"/>
    </location>
</feature>
<evidence type="ECO:0000256" key="1">
    <source>
        <dbReference type="ARBA" id="ARBA00005519"/>
    </source>
</evidence>
<protein>
    <submittedName>
        <fullName evidence="5">Concanavalin A-like lectin/glucanase domain-containing protein</fullName>
    </submittedName>
</protein>
<sequence length="287" mass="31794">MHSSNILAIHLLLFVASLVASPFDLVPRSNERSLEHRRTSPGKGRHCSDKGKNDFEIVPNTQYIVFNMLYNKQDIKVGSVCTVYKGLQGSGVQWASEWNLPRPPQNPDTVKGYSFVGLTIEGNGERQLSDISDIPVSYSWKFSTEDFKGNVVLDYMVGPKKGDSKTPGQAQEAMLWLTWKNGQTPIGFDKGKRKTLTFLGNTWDMYQGVNKDTKITVTSLLATRQYSGSFSGNTKEWLLALANQAQLFPPDTTWLNVANGGVEPFWGIVKINATIDMKIVSGAPRGA</sequence>
<dbReference type="InterPro" id="IPR002594">
    <property type="entry name" value="GH12"/>
</dbReference>
<evidence type="ECO:0000256" key="4">
    <source>
        <dbReference type="SAM" id="SignalP"/>
    </source>
</evidence>
<gene>
    <name evidence="5" type="ORF">IWX90DRAFT_217037</name>
</gene>
<dbReference type="Pfam" id="PF01670">
    <property type="entry name" value="Glyco_hydro_12"/>
    <property type="match status" value="1"/>
</dbReference>
<feature type="chain" id="PRO_5047521936" evidence="4">
    <location>
        <begin position="21"/>
        <end position="287"/>
    </location>
</feature>
<keyword evidence="2" id="KW-0624">Polysaccharide degradation</keyword>
<feature type="signal peptide" evidence="4">
    <location>
        <begin position="1"/>
        <end position="20"/>
    </location>
</feature>
<organism evidence="5 6">
    <name type="scientific">Phyllosticta citrichinensis</name>
    <dbReference type="NCBI Taxonomy" id="1130410"/>
    <lineage>
        <taxon>Eukaryota</taxon>
        <taxon>Fungi</taxon>
        <taxon>Dikarya</taxon>
        <taxon>Ascomycota</taxon>
        <taxon>Pezizomycotina</taxon>
        <taxon>Dothideomycetes</taxon>
        <taxon>Dothideomycetes incertae sedis</taxon>
        <taxon>Botryosphaeriales</taxon>
        <taxon>Phyllostictaceae</taxon>
        <taxon>Phyllosticta</taxon>
    </lineage>
</organism>
<keyword evidence="4" id="KW-0732">Signal</keyword>
<reference evidence="5 6" key="1">
    <citation type="journal article" date="2022" name="G3 (Bethesda)">
        <title>Enemy or ally: a genomic approach to elucidate the lifestyle of Phyllosticta citrichinaensis.</title>
        <authorList>
            <person name="Buijs V.A."/>
            <person name="Groenewald J.Z."/>
            <person name="Haridas S."/>
            <person name="LaButti K.M."/>
            <person name="Lipzen A."/>
            <person name="Martin F.M."/>
            <person name="Barry K."/>
            <person name="Grigoriev I.V."/>
            <person name="Crous P.W."/>
            <person name="Seidl M.F."/>
        </authorList>
    </citation>
    <scope>NUCLEOTIDE SEQUENCE [LARGE SCALE GENOMIC DNA]</scope>
    <source>
        <strain evidence="5 6">CBS 129764</strain>
    </source>
</reference>
<name>A0ABR1XTV7_9PEZI</name>
<dbReference type="Proteomes" id="UP001456524">
    <property type="component" value="Unassembled WGS sequence"/>
</dbReference>
<comment type="similarity">
    <text evidence="1 2">Belongs to the glycosyl hydrolase 12 (cellulase H) family.</text>
</comment>
<evidence type="ECO:0000313" key="6">
    <source>
        <dbReference type="Proteomes" id="UP001456524"/>
    </source>
</evidence>
<keyword evidence="6" id="KW-1185">Reference proteome</keyword>
<dbReference type="InterPro" id="IPR013319">
    <property type="entry name" value="GH11/12"/>
</dbReference>
<dbReference type="PANTHER" id="PTHR34002">
    <property type="entry name" value="BLR1656 PROTEIN"/>
    <property type="match status" value="1"/>
</dbReference>
<comment type="caution">
    <text evidence="5">The sequence shown here is derived from an EMBL/GenBank/DDBJ whole genome shotgun (WGS) entry which is preliminary data.</text>
</comment>
<evidence type="ECO:0000256" key="2">
    <source>
        <dbReference type="RuleBase" id="RU361163"/>
    </source>
</evidence>